<dbReference type="InterPro" id="IPR014223">
    <property type="entry name" value="ABC_CydC/D"/>
</dbReference>
<dbReference type="SMART" id="SM00382">
    <property type="entry name" value="AAA"/>
    <property type="match status" value="1"/>
</dbReference>
<reference evidence="11 12" key="1">
    <citation type="submission" date="2019-03" db="EMBL/GenBank/DDBJ databases">
        <title>Genomics of glacier-inhabiting Cryobacterium strains.</title>
        <authorList>
            <person name="Liu Q."/>
            <person name="Xin Y.-H."/>
        </authorList>
    </citation>
    <scope>NUCLEOTIDE SEQUENCE [LARGE SCALE GENOMIC DNA]</scope>
    <source>
        <strain evidence="11 12">TMT1-23-1</strain>
    </source>
</reference>
<dbReference type="PANTHER" id="PTHR24221:SF590">
    <property type="entry name" value="COMPONENT LINKED WITH THE ASSEMBLY OF CYTOCHROME' TRANSPORT TRANSMEMBRANE ATP-BINDING PROTEIN ABC TRANSPORTER CYDD-RELATED"/>
    <property type="match status" value="1"/>
</dbReference>
<feature type="transmembrane region" description="Helical" evidence="8">
    <location>
        <begin position="260"/>
        <end position="285"/>
    </location>
</feature>
<dbReference type="InterPro" id="IPR036640">
    <property type="entry name" value="ABC1_TM_sf"/>
</dbReference>
<name>A0ABY2IV92_9MICO</name>
<evidence type="ECO:0000256" key="7">
    <source>
        <dbReference type="SAM" id="MobiDB-lite"/>
    </source>
</evidence>
<dbReference type="PANTHER" id="PTHR24221">
    <property type="entry name" value="ATP-BINDING CASSETTE SUB-FAMILY B"/>
    <property type="match status" value="1"/>
</dbReference>
<feature type="region of interest" description="Disordered" evidence="7">
    <location>
        <begin position="1"/>
        <end position="20"/>
    </location>
</feature>
<feature type="transmembrane region" description="Helical" evidence="8">
    <location>
        <begin position="40"/>
        <end position="65"/>
    </location>
</feature>
<dbReference type="NCBIfam" id="TIGR02868">
    <property type="entry name" value="CydC"/>
    <property type="match status" value="1"/>
</dbReference>
<dbReference type="SUPFAM" id="SSF52540">
    <property type="entry name" value="P-loop containing nucleoside triphosphate hydrolases"/>
    <property type="match status" value="1"/>
</dbReference>
<keyword evidence="6 8" id="KW-0472">Membrane</keyword>
<evidence type="ECO:0000256" key="4">
    <source>
        <dbReference type="ARBA" id="ARBA00022840"/>
    </source>
</evidence>
<proteinExistence type="predicted"/>
<keyword evidence="12" id="KW-1185">Reference proteome</keyword>
<dbReference type="CDD" id="cd03228">
    <property type="entry name" value="ABCC_MRP_Like"/>
    <property type="match status" value="1"/>
</dbReference>
<dbReference type="RefSeq" id="WP_134432260.1">
    <property type="nucleotide sequence ID" value="NZ_SOGQ01000077.1"/>
</dbReference>
<evidence type="ECO:0000313" key="11">
    <source>
        <dbReference type="EMBL" id="TFC95517.1"/>
    </source>
</evidence>
<keyword evidence="2 8" id="KW-0812">Transmembrane</keyword>
<dbReference type="InterPro" id="IPR003439">
    <property type="entry name" value="ABC_transporter-like_ATP-bd"/>
</dbReference>
<dbReference type="InterPro" id="IPR011527">
    <property type="entry name" value="ABC1_TM_dom"/>
</dbReference>
<dbReference type="Gene3D" id="3.40.50.300">
    <property type="entry name" value="P-loop containing nucleotide triphosphate hydrolases"/>
    <property type="match status" value="1"/>
</dbReference>
<dbReference type="InterPro" id="IPR027417">
    <property type="entry name" value="P-loop_NTPase"/>
</dbReference>
<dbReference type="Gene3D" id="1.20.1560.10">
    <property type="entry name" value="ABC transporter type 1, transmembrane domain"/>
    <property type="match status" value="1"/>
</dbReference>
<evidence type="ECO:0000256" key="1">
    <source>
        <dbReference type="ARBA" id="ARBA00004651"/>
    </source>
</evidence>
<feature type="transmembrane region" description="Helical" evidence="8">
    <location>
        <begin position="159"/>
        <end position="177"/>
    </location>
</feature>
<evidence type="ECO:0000256" key="6">
    <source>
        <dbReference type="ARBA" id="ARBA00023136"/>
    </source>
</evidence>
<protein>
    <submittedName>
        <fullName evidence="11">Thiol reductant ABC exporter subunit CydC</fullName>
    </submittedName>
</protein>
<organism evidence="11 12">
    <name type="scientific">Cryobacterium sinapicolor</name>
    <dbReference type="NCBI Taxonomy" id="1259236"/>
    <lineage>
        <taxon>Bacteria</taxon>
        <taxon>Bacillati</taxon>
        <taxon>Actinomycetota</taxon>
        <taxon>Actinomycetes</taxon>
        <taxon>Micrococcales</taxon>
        <taxon>Microbacteriaceae</taxon>
        <taxon>Cryobacterium</taxon>
    </lineage>
</organism>
<comment type="subcellular location">
    <subcellularLocation>
        <location evidence="1">Cell membrane</location>
        <topology evidence="1">Multi-pass membrane protein</topology>
    </subcellularLocation>
</comment>
<dbReference type="PROSITE" id="PS00211">
    <property type="entry name" value="ABC_TRANSPORTER_1"/>
    <property type="match status" value="1"/>
</dbReference>
<dbReference type="EMBL" id="SOGQ01000077">
    <property type="protein sequence ID" value="TFC95517.1"/>
    <property type="molecule type" value="Genomic_DNA"/>
</dbReference>
<dbReference type="SUPFAM" id="SSF90123">
    <property type="entry name" value="ABC transporter transmembrane region"/>
    <property type="match status" value="1"/>
</dbReference>
<dbReference type="Proteomes" id="UP000297853">
    <property type="component" value="Unassembled WGS sequence"/>
</dbReference>
<evidence type="ECO:0000256" key="3">
    <source>
        <dbReference type="ARBA" id="ARBA00022741"/>
    </source>
</evidence>
<evidence type="ECO:0000259" key="9">
    <source>
        <dbReference type="PROSITE" id="PS50893"/>
    </source>
</evidence>
<dbReference type="InterPro" id="IPR017871">
    <property type="entry name" value="ABC_transporter-like_CS"/>
</dbReference>
<keyword evidence="4" id="KW-0067">ATP-binding</keyword>
<evidence type="ECO:0000313" key="12">
    <source>
        <dbReference type="Proteomes" id="UP000297853"/>
    </source>
</evidence>
<dbReference type="InterPro" id="IPR039421">
    <property type="entry name" value="Type_1_exporter"/>
</dbReference>
<feature type="domain" description="ABC transmembrane type-1" evidence="10">
    <location>
        <begin position="43"/>
        <end position="325"/>
    </location>
</feature>
<feature type="domain" description="ABC transporter" evidence="9">
    <location>
        <begin position="366"/>
        <end position="576"/>
    </location>
</feature>
<sequence>MSDSRPSASTSTSTSASTEAAGPAEVRAVLRLAQPPARRFAPGLAAGVLSAFFAVALLASSAWLITRAAEQPPIMFLSMAVVGVRAFALGRSAFRYLERLASHDAAFRQLADLRLGVFARILPLAPAGLGGTSRGDLLSRLVRDVDDLQDFPLRVVQPLATAGILAIVSVAGVWSVLPAAGLTLALTLLAAGLLATFASSALSARSERRLAPLRGDLAGEVLEVVENLDVLTAFGALDARLATLAAADDRLRRTSLRRSLGVGVQGAVLSLFAGLATVAALWVGIPALSGPAGISGPAFAVVVLVPMAVFEVFGMVPLALGVWRQVHSSAARVASAVPTVVPVEIPAEPTVAGVGATAAVGARPVLELTDVGARWPGALTPGVSGITLRLAPGDRVHLAGPSGAGKTTLAQTLVRFLDYTGSYRLDGVEARLLAPAEVRSRVGLCEQRPWLFDDSIRQNLLFARETATDDDLEAVLGRVGLGEWTAQRGGLDARVGERGALVSGGQAQRIALARALLADFPVLIVDEPTANVDEAQGDLLVRDILATAKEDGRAVLLISHTPVPDDLITARVAVPGPAR</sequence>
<keyword evidence="3" id="KW-0547">Nucleotide-binding</keyword>
<dbReference type="PROSITE" id="PS50929">
    <property type="entry name" value="ABC_TM1F"/>
    <property type="match status" value="1"/>
</dbReference>
<evidence type="ECO:0000256" key="8">
    <source>
        <dbReference type="SAM" id="Phobius"/>
    </source>
</evidence>
<feature type="compositionally biased region" description="Low complexity" evidence="7">
    <location>
        <begin position="7"/>
        <end position="20"/>
    </location>
</feature>
<dbReference type="Pfam" id="PF00005">
    <property type="entry name" value="ABC_tran"/>
    <property type="match status" value="1"/>
</dbReference>
<feature type="transmembrane region" description="Helical" evidence="8">
    <location>
        <begin position="183"/>
        <end position="204"/>
    </location>
</feature>
<comment type="caution">
    <text evidence="11">The sequence shown here is derived from an EMBL/GenBank/DDBJ whole genome shotgun (WGS) entry which is preliminary data.</text>
</comment>
<feature type="transmembrane region" description="Helical" evidence="8">
    <location>
        <begin position="71"/>
        <end position="90"/>
    </location>
</feature>
<dbReference type="PROSITE" id="PS50893">
    <property type="entry name" value="ABC_TRANSPORTER_2"/>
    <property type="match status" value="1"/>
</dbReference>
<evidence type="ECO:0000259" key="10">
    <source>
        <dbReference type="PROSITE" id="PS50929"/>
    </source>
</evidence>
<dbReference type="Pfam" id="PF00664">
    <property type="entry name" value="ABC_membrane"/>
    <property type="match status" value="1"/>
</dbReference>
<evidence type="ECO:0000256" key="5">
    <source>
        <dbReference type="ARBA" id="ARBA00022989"/>
    </source>
</evidence>
<feature type="transmembrane region" description="Helical" evidence="8">
    <location>
        <begin position="297"/>
        <end position="323"/>
    </location>
</feature>
<evidence type="ECO:0000256" key="2">
    <source>
        <dbReference type="ARBA" id="ARBA00022692"/>
    </source>
</evidence>
<accession>A0ABY2IV92</accession>
<gene>
    <name evidence="11" type="primary">cydC</name>
    <name evidence="11" type="ORF">E3T28_13555</name>
</gene>
<dbReference type="InterPro" id="IPR003593">
    <property type="entry name" value="AAA+_ATPase"/>
</dbReference>
<keyword evidence="5 8" id="KW-1133">Transmembrane helix</keyword>